<dbReference type="STRING" id="179408.Osc7112_3752"/>
<sequence>MRGLVPPLKYSVKQSQYLFFTVLPPGLSYFKRIVVYSTRPRESFAYLIALLHLSEGFLNAVVPENPLCWDRSSVRAKFLPSDRAKFAQMGLPGVISQPILATMTEEVAEILG</sequence>
<dbReference type="Proteomes" id="UP000010478">
    <property type="component" value="Chromosome"/>
</dbReference>
<reference evidence="1 2" key="1">
    <citation type="submission" date="2012-05" db="EMBL/GenBank/DDBJ databases">
        <title>Finished chromosome of genome of Oscillatoria sp. PCC 7112.</title>
        <authorList>
            <consortium name="US DOE Joint Genome Institute"/>
            <person name="Gugger M."/>
            <person name="Coursin T."/>
            <person name="Rippka R."/>
            <person name="Tandeau De Marsac N."/>
            <person name="Huntemann M."/>
            <person name="Wei C.-L."/>
            <person name="Han J."/>
            <person name="Detter J.C."/>
            <person name="Han C."/>
            <person name="Tapia R."/>
            <person name="Davenport K."/>
            <person name="Daligault H."/>
            <person name="Erkkila T."/>
            <person name="Gu W."/>
            <person name="Munk A.C.C."/>
            <person name="Teshima H."/>
            <person name="Xu Y."/>
            <person name="Chain P."/>
            <person name="Chen A."/>
            <person name="Krypides N."/>
            <person name="Mavromatis K."/>
            <person name="Markowitz V."/>
            <person name="Szeto E."/>
            <person name="Ivanova N."/>
            <person name="Mikhailova N."/>
            <person name="Ovchinnikova G."/>
            <person name="Pagani I."/>
            <person name="Pati A."/>
            <person name="Goodwin L."/>
            <person name="Peters L."/>
            <person name="Pitluck S."/>
            <person name="Woyke T."/>
            <person name="Kerfeld C."/>
        </authorList>
    </citation>
    <scope>NUCLEOTIDE SEQUENCE [LARGE SCALE GENOMIC DNA]</scope>
    <source>
        <strain evidence="1 2">PCC 7112</strain>
    </source>
</reference>
<dbReference type="KEGG" id="oni:Osc7112_3752"/>
<protein>
    <submittedName>
        <fullName evidence="1">Uncharacterized protein</fullName>
    </submittedName>
</protein>
<evidence type="ECO:0000313" key="1">
    <source>
        <dbReference type="EMBL" id="AFZ08098.1"/>
    </source>
</evidence>
<dbReference type="HOGENOM" id="CLU_2143335_0_0_3"/>
<accession>K9VJ43</accession>
<dbReference type="EMBL" id="CP003614">
    <property type="protein sequence ID" value="AFZ08098.1"/>
    <property type="molecule type" value="Genomic_DNA"/>
</dbReference>
<proteinExistence type="predicted"/>
<organism evidence="1 2">
    <name type="scientific">Phormidium nigroviride PCC 7112</name>
    <dbReference type="NCBI Taxonomy" id="179408"/>
    <lineage>
        <taxon>Bacteria</taxon>
        <taxon>Bacillati</taxon>
        <taxon>Cyanobacteriota</taxon>
        <taxon>Cyanophyceae</taxon>
        <taxon>Oscillatoriophycideae</taxon>
        <taxon>Oscillatoriales</taxon>
        <taxon>Oscillatoriaceae</taxon>
        <taxon>Phormidium</taxon>
    </lineage>
</organism>
<evidence type="ECO:0000313" key="2">
    <source>
        <dbReference type="Proteomes" id="UP000010478"/>
    </source>
</evidence>
<gene>
    <name evidence="1" type="ORF">Osc7112_3752</name>
</gene>
<keyword evidence="2" id="KW-1185">Reference proteome</keyword>
<dbReference type="AlphaFoldDB" id="K9VJ43"/>
<name>K9VJ43_9CYAN</name>